<evidence type="ECO:0000256" key="3">
    <source>
        <dbReference type="ARBA" id="ARBA00022475"/>
    </source>
</evidence>
<dbReference type="STRING" id="254161.SAMN05216256_1014"/>
<dbReference type="SMART" id="SM00267">
    <property type="entry name" value="GGDEF"/>
    <property type="match status" value="1"/>
</dbReference>
<evidence type="ECO:0008006" key="16">
    <source>
        <dbReference type="Google" id="ProtNLM"/>
    </source>
</evidence>
<keyword evidence="8" id="KW-0547">Nucleotide-binding</keyword>
<dbReference type="InterPro" id="IPR001610">
    <property type="entry name" value="PAC"/>
</dbReference>
<keyword evidence="10" id="KW-0472">Membrane</keyword>
<dbReference type="InterPro" id="IPR029787">
    <property type="entry name" value="Nucleotide_cyclase"/>
</dbReference>
<name>A0A1S8DH69_9GAMM</name>
<dbReference type="CDD" id="cd01949">
    <property type="entry name" value="GGDEF"/>
    <property type="match status" value="1"/>
</dbReference>
<evidence type="ECO:0000259" key="13">
    <source>
        <dbReference type="PROSITE" id="PS50887"/>
    </source>
</evidence>
<evidence type="ECO:0000256" key="9">
    <source>
        <dbReference type="ARBA" id="ARBA00022989"/>
    </source>
</evidence>
<dbReference type="FunFam" id="3.30.70.270:FF:000001">
    <property type="entry name" value="Diguanylate cyclase domain protein"/>
    <property type="match status" value="1"/>
</dbReference>
<dbReference type="NCBIfam" id="TIGR00254">
    <property type="entry name" value="GGDEF"/>
    <property type="match status" value="1"/>
</dbReference>
<dbReference type="InterPro" id="IPR000160">
    <property type="entry name" value="GGDEF_dom"/>
</dbReference>
<dbReference type="AlphaFoldDB" id="A0A1S8DH69"/>
<dbReference type="NCBIfam" id="TIGR00229">
    <property type="entry name" value="sensory_box"/>
    <property type="match status" value="1"/>
</dbReference>
<dbReference type="GO" id="GO:0016740">
    <property type="term" value="F:transferase activity"/>
    <property type="evidence" value="ECO:0007669"/>
    <property type="project" value="UniProtKB-KW"/>
</dbReference>
<accession>A0A1S8DH69</accession>
<evidence type="ECO:0000313" key="14">
    <source>
        <dbReference type="EMBL" id="ONM43972.1"/>
    </source>
</evidence>
<dbReference type="RefSeq" id="WP_083727352.1">
    <property type="nucleotide sequence ID" value="NZ_FOUD01000001.1"/>
</dbReference>
<dbReference type="InterPro" id="IPR013655">
    <property type="entry name" value="PAS_fold_3"/>
</dbReference>
<dbReference type="PROSITE" id="PS50887">
    <property type="entry name" value="GGDEF"/>
    <property type="match status" value="1"/>
</dbReference>
<dbReference type="InterPro" id="IPR000700">
    <property type="entry name" value="PAS-assoc_C"/>
</dbReference>
<evidence type="ECO:0000256" key="7">
    <source>
        <dbReference type="ARBA" id="ARBA00022737"/>
    </source>
</evidence>
<dbReference type="SMART" id="SM00086">
    <property type="entry name" value="PAC"/>
    <property type="match status" value="1"/>
</dbReference>
<dbReference type="SMART" id="SM00091">
    <property type="entry name" value="PAS"/>
    <property type="match status" value="2"/>
</dbReference>
<evidence type="ECO:0000256" key="10">
    <source>
        <dbReference type="ARBA" id="ARBA00023136"/>
    </source>
</evidence>
<proteinExistence type="predicted"/>
<feature type="domain" description="PAC" evidence="12">
    <location>
        <begin position="207"/>
        <end position="259"/>
    </location>
</feature>
<dbReference type="Pfam" id="PF00990">
    <property type="entry name" value="GGDEF"/>
    <property type="match status" value="1"/>
</dbReference>
<dbReference type="GO" id="GO:0005886">
    <property type="term" value="C:plasma membrane"/>
    <property type="evidence" value="ECO:0007669"/>
    <property type="project" value="UniProtKB-SubCell"/>
</dbReference>
<comment type="caution">
    <text evidence="14">The sequence shown here is derived from an EMBL/GenBank/DDBJ whole genome shotgun (WGS) entry which is preliminary data.</text>
</comment>
<evidence type="ECO:0000256" key="8">
    <source>
        <dbReference type="ARBA" id="ARBA00022741"/>
    </source>
</evidence>
<dbReference type="InterPro" id="IPR052155">
    <property type="entry name" value="Biofilm_reg_signaling"/>
</dbReference>
<dbReference type="Proteomes" id="UP000242847">
    <property type="component" value="Unassembled WGS sequence"/>
</dbReference>
<feature type="domain" description="PAS" evidence="11">
    <location>
        <begin position="26"/>
        <end position="70"/>
    </location>
</feature>
<evidence type="ECO:0000313" key="15">
    <source>
        <dbReference type="Proteomes" id="UP000242847"/>
    </source>
</evidence>
<dbReference type="InterPro" id="IPR043128">
    <property type="entry name" value="Rev_trsase/Diguanyl_cyclase"/>
</dbReference>
<keyword evidence="7" id="KW-0677">Repeat</keyword>
<evidence type="ECO:0000256" key="2">
    <source>
        <dbReference type="ARBA" id="ARBA00004429"/>
    </source>
</evidence>
<comment type="cofactor">
    <cofactor evidence="1">
        <name>Mg(2+)</name>
        <dbReference type="ChEBI" id="CHEBI:18420"/>
    </cofactor>
</comment>
<keyword evidence="6" id="KW-0812">Transmembrane</keyword>
<dbReference type="SUPFAM" id="SSF55073">
    <property type="entry name" value="Nucleotide cyclase"/>
    <property type="match status" value="1"/>
</dbReference>
<dbReference type="InterPro" id="IPR000014">
    <property type="entry name" value="PAS"/>
</dbReference>
<feature type="domain" description="PAS" evidence="11">
    <location>
        <begin position="157"/>
        <end position="204"/>
    </location>
</feature>
<gene>
    <name evidence="14" type="ORF">BXT89_10290</name>
</gene>
<keyword evidence="9" id="KW-1133">Transmembrane helix</keyword>
<keyword evidence="5" id="KW-0808">Transferase</keyword>
<reference evidence="14 15" key="1">
    <citation type="submission" date="2017-01" db="EMBL/GenBank/DDBJ databases">
        <title>Draft genome sequence of Pseudomonas pachastrellae type strain CCUG 46540T from a deep sea.</title>
        <authorList>
            <person name="Gomila M."/>
            <person name="Mulet M."/>
            <person name="Lalucat J."/>
            <person name="Garcia-Valdes E."/>
        </authorList>
    </citation>
    <scope>NUCLEOTIDE SEQUENCE [LARGE SCALE GENOMIC DNA]</scope>
    <source>
        <strain evidence="14 15">CCUG 46540</strain>
    </source>
</reference>
<evidence type="ECO:0000256" key="4">
    <source>
        <dbReference type="ARBA" id="ARBA00022519"/>
    </source>
</evidence>
<evidence type="ECO:0000256" key="1">
    <source>
        <dbReference type="ARBA" id="ARBA00001946"/>
    </source>
</evidence>
<evidence type="ECO:0000256" key="6">
    <source>
        <dbReference type="ARBA" id="ARBA00022692"/>
    </source>
</evidence>
<evidence type="ECO:0000259" key="12">
    <source>
        <dbReference type="PROSITE" id="PS50113"/>
    </source>
</evidence>
<dbReference type="InterPro" id="IPR035965">
    <property type="entry name" value="PAS-like_dom_sf"/>
</dbReference>
<dbReference type="Pfam" id="PF13188">
    <property type="entry name" value="PAS_8"/>
    <property type="match status" value="1"/>
</dbReference>
<dbReference type="EMBL" id="MUBC01000019">
    <property type="protein sequence ID" value="ONM43972.1"/>
    <property type="molecule type" value="Genomic_DNA"/>
</dbReference>
<feature type="domain" description="GGDEF" evidence="13">
    <location>
        <begin position="291"/>
        <end position="428"/>
    </location>
</feature>
<dbReference type="FunFam" id="2.10.70.100:FF:000001">
    <property type="entry name" value="Sensory transduction histidine kinase"/>
    <property type="match status" value="1"/>
</dbReference>
<evidence type="ECO:0000256" key="5">
    <source>
        <dbReference type="ARBA" id="ARBA00022679"/>
    </source>
</evidence>
<dbReference type="Gene3D" id="3.30.450.20">
    <property type="entry name" value="PAS domain"/>
    <property type="match status" value="2"/>
</dbReference>
<organism evidence="14 15">
    <name type="scientific">Halopseudomonas pachastrellae</name>
    <dbReference type="NCBI Taxonomy" id="254161"/>
    <lineage>
        <taxon>Bacteria</taxon>
        <taxon>Pseudomonadati</taxon>
        <taxon>Pseudomonadota</taxon>
        <taxon>Gammaproteobacteria</taxon>
        <taxon>Pseudomonadales</taxon>
        <taxon>Pseudomonadaceae</taxon>
        <taxon>Halopseudomonas</taxon>
    </lineage>
</organism>
<evidence type="ECO:0000259" key="11">
    <source>
        <dbReference type="PROSITE" id="PS50112"/>
    </source>
</evidence>
<dbReference type="PROSITE" id="PS50113">
    <property type="entry name" value="PAC"/>
    <property type="match status" value="1"/>
</dbReference>
<sequence length="441" mass="49664">MTLLLTAILLIALSLACGAVWRSRRQAATFKALLKLSPNGLLLLDRQQRIVWHNPAAARLLGQPRQHLPGHLPLAHWLPSLRSLPAPMERIELVLAAEDGPRQQDLTRLSDINGQTVILLHPETDLQSSTEAMERFKRSQYFAQIGTWDWHIGTDQLYWSEAIYGMFGYKPGEITPSYSLFCNSVHPDDREHVLEGELRCIETGENHDEEYRVIWPDGSVHWVRETGNVVKNEQGEPVRMMGIVRDITNEKRSANELRKLAHRDPLTGLPNRLMLEQQLGAAIPRARTQDQRLALVFIDLNRFKSINDQYGHATGDSVLMEVAKRLRSAVRNSDMVARLGGDEFVVLFEGLPRSNAVEAEAQRISEQLFTALTPPMLLQEGEFHIGASLGVAVFPDHAVTMDKLIHAADLAMYAAKRSGNNQYRLGDDLHTQAQLLQSTKH</sequence>
<dbReference type="PANTHER" id="PTHR44757">
    <property type="entry name" value="DIGUANYLATE CYCLASE DGCP"/>
    <property type="match status" value="1"/>
</dbReference>
<comment type="subcellular location">
    <subcellularLocation>
        <location evidence="2">Cell inner membrane</location>
        <topology evidence="2">Multi-pass membrane protein</topology>
    </subcellularLocation>
</comment>
<keyword evidence="4" id="KW-0997">Cell inner membrane</keyword>
<dbReference type="SUPFAM" id="SSF55785">
    <property type="entry name" value="PYP-like sensor domain (PAS domain)"/>
    <property type="match status" value="2"/>
</dbReference>
<dbReference type="Pfam" id="PF08447">
    <property type="entry name" value="PAS_3"/>
    <property type="match status" value="1"/>
</dbReference>
<dbReference type="CDD" id="cd00130">
    <property type="entry name" value="PAS"/>
    <property type="match status" value="2"/>
</dbReference>
<keyword evidence="15" id="KW-1185">Reference proteome</keyword>
<dbReference type="PANTHER" id="PTHR44757:SF2">
    <property type="entry name" value="BIOFILM ARCHITECTURE MAINTENANCE PROTEIN MBAA"/>
    <property type="match status" value="1"/>
</dbReference>
<dbReference type="Gene3D" id="3.30.70.270">
    <property type="match status" value="1"/>
</dbReference>
<dbReference type="GO" id="GO:0000166">
    <property type="term" value="F:nucleotide binding"/>
    <property type="evidence" value="ECO:0007669"/>
    <property type="project" value="UniProtKB-KW"/>
</dbReference>
<protein>
    <recommendedName>
        <fullName evidence="16">Diguanylate cyclase</fullName>
    </recommendedName>
</protein>
<keyword evidence="3" id="KW-1003">Cell membrane</keyword>
<dbReference type="Gene3D" id="2.10.70.100">
    <property type="match status" value="1"/>
</dbReference>
<dbReference type="PROSITE" id="PS50112">
    <property type="entry name" value="PAS"/>
    <property type="match status" value="2"/>
</dbReference>